<dbReference type="Proteomes" id="UP000186218">
    <property type="component" value="Unassembled WGS sequence"/>
</dbReference>
<dbReference type="EMBL" id="FTNT01000007">
    <property type="protein sequence ID" value="SIS07356.1"/>
    <property type="molecule type" value="Genomic_DNA"/>
</dbReference>
<feature type="compositionally biased region" description="Pro residues" evidence="1">
    <location>
        <begin position="50"/>
        <end position="70"/>
    </location>
</feature>
<dbReference type="InterPro" id="IPR011042">
    <property type="entry name" value="6-blade_b-propeller_TolB-like"/>
</dbReference>
<dbReference type="InterPro" id="IPR012938">
    <property type="entry name" value="Glc/Sorbosone_DH"/>
</dbReference>
<evidence type="ECO:0000256" key="1">
    <source>
        <dbReference type="SAM" id="MobiDB-lite"/>
    </source>
</evidence>
<feature type="region of interest" description="Disordered" evidence="1">
    <location>
        <begin position="31"/>
        <end position="77"/>
    </location>
</feature>
<dbReference type="SUPFAM" id="SSF63829">
    <property type="entry name" value="Calcium-dependent phosphotriesterase"/>
    <property type="match status" value="1"/>
</dbReference>
<proteinExistence type="predicted"/>
<feature type="region of interest" description="Disordered" evidence="1">
    <location>
        <begin position="355"/>
        <end position="379"/>
    </location>
</feature>
<accession>A0A1N7G4I0</accession>
<evidence type="ECO:0000313" key="3">
    <source>
        <dbReference type="EMBL" id="SIS07356.1"/>
    </source>
</evidence>
<dbReference type="STRING" id="1344003.SAMN05445060_2477"/>
<name>A0A1N7G4I0_9NOCA</name>
<dbReference type="PROSITE" id="PS51257">
    <property type="entry name" value="PROKAR_LIPOPROTEIN"/>
    <property type="match status" value="1"/>
</dbReference>
<organism evidence="3 4">
    <name type="scientific">Williamsia sterculiae</name>
    <dbReference type="NCBI Taxonomy" id="1344003"/>
    <lineage>
        <taxon>Bacteria</taxon>
        <taxon>Bacillati</taxon>
        <taxon>Actinomycetota</taxon>
        <taxon>Actinomycetes</taxon>
        <taxon>Mycobacteriales</taxon>
        <taxon>Nocardiaceae</taxon>
        <taxon>Williamsia</taxon>
    </lineage>
</organism>
<dbReference type="Gene3D" id="2.120.10.30">
    <property type="entry name" value="TolB, C-terminal domain"/>
    <property type="match status" value="1"/>
</dbReference>
<dbReference type="RefSeq" id="WP_076479961.1">
    <property type="nucleotide sequence ID" value="NZ_FTNT01000007.1"/>
</dbReference>
<dbReference type="Pfam" id="PF07995">
    <property type="entry name" value="GSDH"/>
    <property type="match status" value="1"/>
</dbReference>
<feature type="domain" description="Glucose/Sorbosone dehydrogenase" evidence="2">
    <location>
        <begin position="99"/>
        <end position="233"/>
    </location>
</feature>
<protein>
    <submittedName>
        <fullName evidence="3">Glucose/arabinose dehydrogenase, beta-propeller fold</fullName>
    </submittedName>
</protein>
<sequence length="379" mass="38782">MRSDRSHPTTWLVAAILLAAALVGGCADFGDADRSESAGPFSANTQAPPMSTPQPTPTQPQQPEGPPPTGPCVDPDPAVIATCLDATTGVLPGDADGTSTVVAERTTGKIIQASRNGPKKVLATIPVDSSGDGGLLDFRPSPSYAQDQLIYALISTPSDNRVVRIAPGDVPKPILTGIPKGASGNGGSLLFVKPNELWVATGNAGNPAAASDPSSLAGKVLSTTSLNSDASTPPRVLSSGIGADASLCRNATTGSIYLTDQLSDEDRLQLLSSAGIGKTLWTWPDKPMVAGCAATNGAVLVSTARTQHVEALPEPTRDRPTVTAPTVVLDKRYGALGRMAAVGNGVVQVGTVNKQYGSPGQTDDRVIRLPVPSGSENRI</sequence>
<evidence type="ECO:0000313" key="4">
    <source>
        <dbReference type="Proteomes" id="UP000186218"/>
    </source>
</evidence>
<gene>
    <name evidence="3" type="ORF">SAMN05445060_2477</name>
</gene>
<dbReference type="OrthoDB" id="9770043at2"/>
<dbReference type="AlphaFoldDB" id="A0A1N7G4I0"/>
<keyword evidence="4" id="KW-1185">Reference proteome</keyword>
<evidence type="ECO:0000259" key="2">
    <source>
        <dbReference type="Pfam" id="PF07995"/>
    </source>
</evidence>
<reference evidence="3 4" key="1">
    <citation type="submission" date="2017-01" db="EMBL/GenBank/DDBJ databases">
        <authorList>
            <person name="Mah S.A."/>
            <person name="Swanson W.J."/>
            <person name="Moy G.W."/>
            <person name="Vacquier V.D."/>
        </authorList>
    </citation>
    <scope>NUCLEOTIDE SEQUENCE [LARGE SCALE GENOMIC DNA]</scope>
    <source>
        <strain evidence="3 4">CPCC 203464</strain>
    </source>
</reference>